<evidence type="ECO:0000313" key="3">
    <source>
        <dbReference type="Proteomes" id="UP000008957"/>
    </source>
</evidence>
<feature type="domain" description="Flavodoxin-like" evidence="1">
    <location>
        <begin position="4"/>
        <end position="140"/>
    </location>
</feature>
<keyword evidence="3" id="KW-1185">Reference proteome</keyword>
<dbReference type="EMBL" id="FP929056">
    <property type="protein sequence ID" value="CBL28293.1"/>
    <property type="molecule type" value="Genomic_DNA"/>
</dbReference>
<dbReference type="GO" id="GO:0010181">
    <property type="term" value="F:FMN binding"/>
    <property type="evidence" value="ECO:0007669"/>
    <property type="project" value="InterPro"/>
</dbReference>
<reference evidence="3" key="1">
    <citation type="submission" date="2010-03" db="EMBL/GenBank/DDBJ databases">
        <title>The genome sequence of Synergistetes sp. SGP1.</title>
        <authorList>
            <consortium name="metaHIT consortium -- http://www.metahit.eu/"/>
            <person name="Pajon A."/>
            <person name="Turner K."/>
            <person name="Parkhill J."/>
            <person name="Wade W."/>
            <person name="Vartoukian S."/>
        </authorList>
    </citation>
    <scope>NUCLEOTIDE SEQUENCE [LARGE SCALE GENOMIC DNA]</scope>
    <source>
        <strain evidence="3">SGP1</strain>
    </source>
</reference>
<reference evidence="2 3" key="2">
    <citation type="submission" date="2010-03" db="EMBL/GenBank/DDBJ databases">
        <authorList>
            <person name="Pajon A."/>
        </authorList>
    </citation>
    <scope>NUCLEOTIDE SEQUENCE [LARGE SCALE GENOMIC DNA]</scope>
    <source>
        <strain evidence="2 3">SGP1</strain>
    </source>
</reference>
<dbReference type="Proteomes" id="UP000008957">
    <property type="component" value="Chromosome"/>
</dbReference>
<sequence length="141" mass="14585">MNTIGLAYFSNTGNTKALAEAFKSAVEAKGGSLYFSEAAGVDKAAFAAADVWAFGSPASGTEEINDTEVLPLIEALKDHLKGKKVFLFGSYGWGGGAFMDAWKQDMEGRGAVIAAEPVTCLEAPDGAAESAMRQAAEALLG</sequence>
<dbReference type="InterPro" id="IPR008254">
    <property type="entry name" value="Flavodoxin/NO_synth"/>
</dbReference>
<dbReference type="PROSITE" id="PS50902">
    <property type="entry name" value="FLAVODOXIN_LIKE"/>
    <property type="match status" value="1"/>
</dbReference>
<dbReference type="RefSeq" id="WP_015556440.1">
    <property type="nucleotide sequence ID" value="NC_021038.1"/>
</dbReference>
<dbReference type="KEGG" id="sbr:SY1_11010"/>
<evidence type="ECO:0000313" key="2">
    <source>
        <dbReference type="EMBL" id="CBL28293.1"/>
    </source>
</evidence>
<dbReference type="InterPro" id="IPR029039">
    <property type="entry name" value="Flavoprotein-like_sf"/>
</dbReference>
<protein>
    <submittedName>
        <fullName evidence="2">Flavodoxins</fullName>
    </submittedName>
</protein>
<gene>
    <name evidence="2" type="ORF">SY1_11010</name>
</gene>
<proteinExistence type="predicted"/>
<dbReference type="Pfam" id="PF00258">
    <property type="entry name" value="Flavodoxin_1"/>
    <property type="match status" value="1"/>
</dbReference>
<evidence type="ECO:0000259" key="1">
    <source>
        <dbReference type="PROSITE" id="PS50902"/>
    </source>
</evidence>
<dbReference type="Gene3D" id="3.40.50.360">
    <property type="match status" value="1"/>
</dbReference>
<accession>A0AB94IWZ4</accession>
<dbReference type="AlphaFoldDB" id="A0AB94IWZ4"/>
<dbReference type="SUPFAM" id="SSF52218">
    <property type="entry name" value="Flavoproteins"/>
    <property type="match status" value="1"/>
</dbReference>
<organism evidence="2 3">
    <name type="scientific">Fretibacterium fastidiosum</name>
    <dbReference type="NCBI Taxonomy" id="651822"/>
    <lineage>
        <taxon>Bacteria</taxon>
        <taxon>Thermotogati</taxon>
        <taxon>Synergistota</taxon>
        <taxon>Synergistia</taxon>
        <taxon>Synergistales</taxon>
        <taxon>Aminobacteriaceae</taxon>
        <taxon>Fretibacterium</taxon>
    </lineage>
</organism>
<name>A0AB94IWZ4_9BACT</name>